<sequence length="237" mass="25663">MPLSTDFPDARRPDAATVLVSPWIVPAAGLQAPAAASVLAEWEHRRRPDAMLSLTAFLSTDGSHVLHYAQWTNDDDHREWVRTGRPAVVRRIDGAVDGIRRPGPVRYRCHRSHVPAGTAGLRPGLLVTPAHSTDGPAAQRALADTVVEVLREERVPGLLGVHLHLSRDGRRVLRYTEWTDDAAWHAYVDQGRAARLDAALAGLPGVAPAPAAHPELPAVPRYHLYGSLLNVAPPQGA</sequence>
<protein>
    <submittedName>
        <fullName evidence="2">Antibiotic biosynthesis monooxygenase</fullName>
    </submittedName>
</protein>
<proteinExistence type="predicted"/>
<keyword evidence="2" id="KW-0560">Oxidoreductase</keyword>
<dbReference type="InterPro" id="IPR007138">
    <property type="entry name" value="ABM_dom"/>
</dbReference>
<keyword evidence="2" id="KW-0503">Monooxygenase</keyword>
<dbReference type="AlphaFoldDB" id="A0A1D7VSV0"/>
<dbReference type="GO" id="GO:0004497">
    <property type="term" value="F:monooxygenase activity"/>
    <property type="evidence" value="ECO:0007669"/>
    <property type="project" value="UniProtKB-KW"/>
</dbReference>
<dbReference type="EMBL" id="CP017157">
    <property type="protein sequence ID" value="AOP49811.1"/>
    <property type="molecule type" value="Genomic_DNA"/>
</dbReference>
<dbReference type="InterPro" id="IPR011008">
    <property type="entry name" value="Dimeric_a/b-barrel"/>
</dbReference>
<dbReference type="OrthoDB" id="1493813at2"/>
<name>A0A1D7VSV0_9ACTN</name>
<dbReference type="KEGG" id="slc:SL103_29385"/>
<dbReference type="Pfam" id="PF03992">
    <property type="entry name" value="ABM"/>
    <property type="match status" value="1"/>
</dbReference>
<evidence type="ECO:0000259" key="1">
    <source>
        <dbReference type="Pfam" id="PF03992"/>
    </source>
</evidence>
<evidence type="ECO:0000313" key="3">
    <source>
        <dbReference type="Proteomes" id="UP000094094"/>
    </source>
</evidence>
<organism evidence="2 3">
    <name type="scientific">Streptomyces lydicus</name>
    <dbReference type="NCBI Taxonomy" id="47763"/>
    <lineage>
        <taxon>Bacteria</taxon>
        <taxon>Bacillati</taxon>
        <taxon>Actinomycetota</taxon>
        <taxon>Actinomycetes</taxon>
        <taxon>Kitasatosporales</taxon>
        <taxon>Streptomycetaceae</taxon>
        <taxon>Streptomyces</taxon>
    </lineage>
</organism>
<gene>
    <name evidence="2" type="ORF">SL103_29385</name>
</gene>
<dbReference type="Proteomes" id="UP000094094">
    <property type="component" value="Chromosome"/>
</dbReference>
<feature type="domain" description="ABM" evidence="1">
    <location>
        <begin position="136"/>
        <end position="189"/>
    </location>
</feature>
<evidence type="ECO:0000313" key="2">
    <source>
        <dbReference type="EMBL" id="AOP49811.1"/>
    </source>
</evidence>
<keyword evidence="3" id="KW-1185">Reference proteome</keyword>
<reference evidence="2 3" key="1">
    <citation type="submission" date="2016-09" db="EMBL/GenBank/DDBJ databases">
        <title>Complete genome sequencing of Streptomyces lydicus 103 and metabolic pathways analysis of antibiotic biosynthesis.</title>
        <authorList>
            <person name="Jia N."/>
            <person name="Ding M.-Z."/>
            <person name="Gao F."/>
            <person name="Yuan Y.-J."/>
        </authorList>
    </citation>
    <scope>NUCLEOTIDE SEQUENCE [LARGE SCALE GENOMIC DNA]</scope>
    <source>
        <strain evidence="2 3">103</strain>
    </source>
</reference>
<dbReference type="SUPFAM" id="SSF54909">
    <property type="entry name" value="Dimeric alpha+beta barrel"/>
    <property type="match status" value="1"/>
</dbReference>
<dbReference type="Gene3D" id="3.30.70.100">
    <property type="match status" value="2"/>
</dbReference>
<dbReference type="RefSeq" id="WP_069572007.1">
    <property type="nucleotide sequence ID" value="NZ_CP017157.1"/>
</dbReference>
<accession>A0A1D7VSV0</accession>